<evidence type="ECO:0000313" key="2">
    <source>
        <dbReference type="EMBL" id="OGZ33092.1"/>
    </source>
</evidence>
<reference evidence="2 3" key="1">
    <citation type="journal article" date="2016" name="Nat. Commun.">
        <title>Thousands of microbial genomes shed light on interconnected biogeochemical processes in an aquifer system.</title>
        <authorList>
            <person name="Anantharaman K."/>
            <person name="Brown C.T."/>
            <person name="Hug L.A."/>
            <person name="Sharon I."/>
            <person name="Castelle C.J."/>
            <person name="Probst A.J."/>
            <person name="Thomas B.C."/>
            <person name="Singh A."/>
            <person name="Wilkins M.J."/>
            <person name="Karaoz U."/>
            <person name="Brodie E.L."/>
            <person name="Williams K.H."/>
            <person name="Hubbard S.S."/>
            <person name="Banfield J.F."/>
        </authorList>
    </citation>
    <scope>NUCLEOTIDE SEQUENCE [LARGE SCALE GENOMIC DNA]</scope>
</reference>
<dbReference type="Proteomes" id="UP000177810">
    <property type="component" value="Unassembled WGS sequence"/>
</dbReference>
<keyword evidence="1" id="KW-0472">Membrane</keyword>
<evidence type="ECO:0000313" key="3">
    <source>
        <dbReference type="Proteomes" id="UP000177810"/>
    </source>
</evidence>
<name>A0A1G2F5P7_9BACT</name>
<accession>A0A1G2F5P7</accession>
<protein>
    <submittedName>
        <fullName evidence="2">Uncharacterized protein</fullName>
    </submittedName>
</protein>
<proteinExistence type="predicted"/>
<dbReference type="STRING" id="1801990.A2V69_02775"/>
<evidence type="ECO:0000256" key="1">
    <source>
        <dbReference type="SAM" id="Phobius"/>
    </source>
</evidence>
<keyword evidence="1" id="KW-1133">Transmembrane helix</keyword>
<feature type="transmembrane region" description="Helical" evidence="1">
    <location>
        <begin position="21"/>
        <end position="41"/>
    </location>
</feature>
<gene>
    <name evidence="2" type="ORF">A2V69_02775</name>
</gene>
<comment type="caution">
    <text evidence="2">The sequence shown here is derived from an EMBL/GenBank/DDBJ whole genome shotgun (WGS) entry which is preliminary data.</text>
</comment>
<keyword evidence="1" id="KW-0812">Transmembrane</keyword>
<dbReference type="EMBL" id="MHMT01000005">
    <property type="protein sequence ID" value="OGZ33092.1"/>
    <property type="molecule type" value="Genomic_DNA"/>
</dbReference>
<organism evidence="2 3">
    <name type="scientific">Candidatus Portnoybacteria bacterium RBG_13_40_8</name>
    <dbReference type="NCBI Taxonomy" id="1801990"/>
    <lineage>
        <taxon>Bacteria</taxon>
        <taxon>Candidatus Portnoyibacteriota</taxon>
    </lineage>
</organism>
<sequence length="90" mass="10844">MNIGRISKSLKVFLSKHWRKWTILAILAMVIYIGFVAYEYVYKPIYQFKEVTAQRLGIKRQIYQQIMDFYSKSQQDVNDILNKNYPDPFK</sequence>
<dbReference type="AlphaFoldDB" id="A0A1G2F5P7"/>